<keyword evidence="1" id="KW-0472">Membrane</keyword>
<feature type="transmembrane region" description="Helical" evidence="1">
    <location>
        <begin position="111"/>
        <end position="135"/>
    </location>
</feature>
<reference evidence="2" key="2">
    <citation type="journal article" date="2023" name="IMA Fungus">
        <title>Comparative genomic study of the Penicillium genus elucidates a diverse pangenome and 15 lateral gene transfer events.</title>
        <authorList>
            <person name="Petersen C."/>
            <person name="Sorensen T."/>
            <person name="Nielsen M.R."/>
            <person name="Sondergaard T.E."/>
            <person name="Sorensen J.L."/>
            <person name="Fitzpatrick D.A."/>
            <person name="Frisvad J.C."/>
            <person name="Nielsen K.L."/>
        </authorList>
    </citation>
    <scope>NUCLEOTIDE SEQUENCE</scope>
    <source>
        <strain evidence="2">IBT 26290</strain>
    </source>
</reference>
<reference evidence="2" key="1">
    <citation type="submission" date="2022-11" db="EMBL/GenBank/DDBJ databases">
        <authorList>
            <person name="Petersen C."/>
        </authorList>
    </citation>
    <scope>NUCLEOTIDE SEQUENCE</scope>
    <source>
        <strain evidence="2">IBT 26290</strain>
    </source>
</reference>
<feature type="transmembrane region" description="Helical" evidence="1">
    <location>
        <begin position="500"/>
        <end position="527"/>
    </location>
</feature>
<dbReference type="EMBL" id="JAPQKN010000007">
    <property type="protein sequence ID" value="KAJ5153401.1"/>
    <property type="molecule type" value="Genomic_DNA"/>
</dbReference>
<proteinExistence type="predicted"/>
<dbReference type="OrthoDB" id="3540210at2759"/>
<comment type="caution">
    <text evidence="2">The sequence shown here is derived from an EMBL/GenBank/DDBJ whole genome shotgun (WGS) entry which is preliminary data.</text>
</comment>
<keyword evidence="3" id="KW-1185">Reference proteome</keyword>
<sequence>MSNGTYTYTGVWIDWSEGAICGATVTLSQKWAGILTASLAVVVSSAGSLFWNILAFTIHQAFTTKVWKKRDALHHQRQVILRNKGTLAAAWALLLLPFANQRKASKRFLRSLPFSTFAILTLLLFSLSGLFTSYISKLASASTLTLSSDCGGFEVDVVAGVISPLITKGLLDTYDAATYVRQCYQGDPNGPTCRTFPRPYLPFTTNSNTSCPFGDNMCAYNNQSAFQMDTGLLDSHKDFGINAPPEERLKFRRVCTCAPIHHGAALATVTNDSTFGEVIYVNAGSQPALGDNYTFVYTPAPNSDSFGYTLDDDPWMTAQINETMAETNTTLVMWSKSYEINLLGCIDQYQVCNPNKAGDSGCTTLGGIGSALHQAFTTKIGSLGFNIHQVMTASRLLSTVIDNGISSNVNGRGGAALNASMMAYQNIQTYIPPNQWQIEVSTWFATSLAKDQSQIVEWAAGPKNLPSGGWHITKPQNKYAQSQCNNQLVPRASGYENFSILGLAVTLMLCGIIVIIGLTIDTVVGWLRRGKSRYMRDQWEMEETLALQKAAYVGMDLWREDEEAIPLRAGEARDE</sequence>
<evidence type="ECO:0000313" key="3">
    <source>
        <dbReference type="Proteomes" id="UP001149163"/>
    </source>
</evidence>
<organism evidence="2 3">
    <name type="scientific">Penicillium canariense</name>
    <dbReference type="NCBI Taxonomy" id="189055"/>
    <lineage>
        <taxon>Eukaryota</taxon>
        <taxon>Fungi</taxon>
        <taxon>Dikarya</taxon>
        <taxon>Ascomycota</taxon>
        <taxon>Pezizomycotina</taxon>
        <taxon>Eurotiomycetes</taxon>
        <taxon>Eurotiomycetidae</taxon>
        <taxon>Eurotiales</taxon>
        <taxon>Aspergillaceae</taxon>
        <taxon>Penicillium</taxon>
    </lineage>
</organism>
<dbReference type="Proteomes" id="UP001149163">
    <property type="component" value="Unassembled WGS sequence"/>
</dbReference>
<dbReference type="GeneID" id="81431179"/>
<evidence type="ECO:0000256" key="1">
    <source>
        <dbReference type="SAM" id="Phobius"/>
    </source>
</evidence>
<feature type="transmembrane region" description="Helical" evidence="1">
    <location>
        <begin position="34"/>
        <end position="59"/>
    </location>
</feature>
<evidence type="ECO:0000313" key="2">
    <source>
        <dbReference type="EMBL" id="KAJ5153401.1"/>
    </source>
</evidence>
<accession>A0A9W9HPJ7</accession>
<keyword evidence="1" id="KW-1133">Transmembrane helix</keyword>
<dbReference type="RefSeq" id="XP_056539709.1">
    <property type="nucleotide sequence ID" value="XM_056692003.1"/>
</dbReference>
<name>A0A9W9HPJ7_9EURO</name>
<gene>
    <name evidence="2" type="ORF">N7482_009879</name>
</gene>
<dbReference type="AlphaFoldDB" id="A0A9W9HPJ7"/>
<keyword evidence="1" id="KW-0812">Transmembrane</keyword>
<protein>
    <submittedName>
        <fullName evidence="2">Uncharacterized protein</fullName>
    </submittedName>
</protein>